<keyword evidence="2" id="KW-0732">Signal</keyword>
<feature type="signal peptide" evidence="2">
    <location>
        <begin position="1"/>
        <end position="21"/>
    </location>
</feature>
<evidence type="ECO:0000313" key="4">
    <source>
        <dbReference type="WBParaSite" id="PSAMB.scaffold3478size18108.g21596.t1"/>
    </source>
</evidence>
<feature type="region of interest" description="Disordered" evidence="1">
    <location>
        <begin position="61"/>
        <end position="111"/>
    </location>
</feature>
<proteinExistence type="predicted"/>
<sequence>MMRSAAIAAIVVVFVIAASDAGLIVRAKRGGYPTPGSYNGGGSGYGRPAGYVPHGGQLKPCPCRGSWRSDSGGFGAPEAGQQPSAETTSVAPDGMGGAPPTPALPSLPSSS</sequence>
<protein>
    <submittedName>
        <fullName evidence="4">Uncharacterized protein</fullName>
    </submittedName>
</protein>
<evidence type="ECO:0000313" key="3">
    <source>
        <dbReference type="Proteomes" id="UP000887566"/>
    </source>
</evidence>
<evidence type="ECO:0000256" key="1">
    <source>
        <dbReference type="SAM" id="MobiDB-lite"/>
    </source>
</evidence>
<name>A0A914W9F4_9BILA</name>
<reference evidence="4" key="1">
    <citation type="submission" date="2022-11" db="UniProtKB">
        <authorList>
            <consortium name="WormBaseParasite"/>
        </authorList>
    </citation>
    <scope>IDENTIFICATION</scope>
</reference>
<feature type="compositionally biased region" description="Polar residues" evidence="1">
    <location>
        <begin position="81"/>
        <end position="90"/>
    </location>
</feature>
<keyword evidence="3" id="KW-1185">Reference proteome</keyword>
<feature type="compositionally biased region" description="Gly residues" evidence="1">
    <location>
        <begin position="38"/>
        <end position="47"/>
    </location>
</feature>
<dbReference type="AlphaFoldDB" id="A0A914W9F4"/>
<dbReference type="Proteomes" id="UP000887566">
    <property type="component" value="Unplaced"/>
</dbReference>
<feature type="chain" id="PRO_5037309001" evidence="2">
    <location>
        <begin position="22"/>
        <end position="111"/>
    </location>
</feature>
<evidence type="ECO:0000256" key="2">
    <source>
        <dbReference type="SAM" id="SignalP"/>
    </source>
</evidence>
<organism evidence="3 4">
    <name type="scientific">Plectus sambesii</name>
    <dbReference type="NCBI Taxonomy" id="2011161"/>
    <lineage>
        <taxon>Eukaryota</taxon>
        <taxon>Metazoa</taxon>
        <taxon>Ecdysozoa</taxon>
        <taxon>Nematoda</taxon>
        <taxon>Chromadorea</taxon>
        <taxon>Plectida</taxon>
        <taxon>Plectina</taxon>
        <taxon>Plectoidea</taxon>
        <taxon>Plectidae</taxon>
        <taxon>Plectus</taxon>
    </lineage>
</organism>
<dbReference type="WBParaSite" id="PSAMB.scaffold3478size18108.g21596.t1">
    <property type="protein sequence ID" value="PSAMB.scaffold3478size18108.g21596.t1"/>
    <property type="gene ID" value="PSAMB.scaffold3478size18108.g21596"/>
</dbReference>
<feature type="region of interest" description="Disordered" evidence="1">
    <location>
        <begin position="32"/>
        <end position="51"/>
    </location>
</feature>
<accession>A0A914W9F4</accession>